<dbReference type="CDD" id="cd05471">
    <property type="entry name" value="pepsin_like"/>
    <property type="match status" value="1"/>
</dbReference>
<gene>
    <name evidence="6" type="ORF">LY89DRAFT_786565</name>
</gene>
<dbReference type="PROSITE" id="PS51767">
    <property type="entry name" value="PEPTIDASE_A1"/>
    <property type="match status" value="1"/>
</dbReference>
<comment type="similarity">
    <text evidence="1">Belongs to the peptidase A1 family.</text>
</comment>
<dbReference type="PANTHER" id="PTHR47966">
    <property type="entry name" value="BETA-SITE APP-CLEAVING ENZYME, ISOFORM A-RELATED"/>
    <property type="match status" value="1"/>
</dbReference>
<keyword evidence="6" id="KW-0645">Protease</keyword>
<accession>A0A194WUP4</accession>
<keyword evidence="3" id="KW-1133">Transmembrane helix</keyword>
<keyword evidence="6" id="KW-0378">Hydrolase</keyword>
<evidence type="ECO:0000313" key="7">
    <source>
        <dbReference type="Proteomes" id="UP000070700"/>
    </source>
</evidence>
<sequence length="668" mass="73194">MLCVLLTRLLRHVILCGVALPYIVRARSVNLRSTAPAPLSIPPSQEFDGDDGPWSTFTIQIGSPPQSVKVLISTYATQTWAIAEEGCGSGDPTDCDTLRGGLYNYSASTTWVPNLANLTTQIYGLGLESNLGYSGNGRYGFDDITLGFQGSGGPTLKNQTVAGVATKDFFMGIFGLKPLSSNFTSFNDPIPSFMQNLKNQSMIPSTSWAYTAGNQYHSSEVLGSLTLGGYDASRFIPNNLSFNFSTNDQPDLAVQVTSITSLNSSSNDPTILLSTPIITYLDSTVPYLYLPLSTCDLVASTFGLTYNTTTQLYTISNTQHTLLVAQNPTINFTLTRPDSLGSPINLVFSYQAFALQATWPLVDTPTLYFPMKIANDSSQYRLGRAFFQETYVIADYERRNFSISQVRYDIPTQEIITIYPPGNTTSLSTSTKKSVLATGAIAGIAIGGAILLISLILLLFYVCHYKPKTLAKRRASELSAAQQPTSQPTEYTKPELDTISPILHEVPPDNFPAQEIDSKSKQVFFELPAKEEVAAEVSGSTNLSSVLLREQEEMRIRREGEVRWSWDRRRRASRGEKSVGTESEDLSSGWGDREEERTVWSLGTTLRGASEHEHEDEKGKGYVPDMELQDVVLNRDGEERDDDEGDAGASSVSSGWVSSPKSAFSGLR</sequence>
<feature type="domain" description="Peptidase A1" evidence="5">
    <location>
        <begin position="55"/>
        <end position="404"/>
    </location>
</feature>
<dbReference type="OrthoDB" id="4074350at2759"/>
<dbReference type="GO" id="GO:0006508">
    <property type="term" value="P:proteolysis"/>
    <property type="evidence" value="ECO:0007669"/>
    <property type="project" value="UniProtKB-KW"/>
</dbReference>
<feature type="region of interest" description="Disordered" evidence="2">
    <location>
        <begin position="569"/>
        <end position="668"/>
    </location>
</feature>
<keyword evidence="3" id="KW-0472">Membrane</keyword>
<dbReference type="AlphaFoldDB" id="A0A194WUP4"/>
<evidence type="ECO:0000256" key="2">
    <source>
        <dbReference type="SAM" id="MobiDB-lite"/>
    </source>
</evidence>
<dbReference type="GO" id="GO:0004190">
    <property type="term" value="F:aspartic-type endopeptidase activity"/>
    <property type="evidence" value="ECO:0007669"/>
    <property type="project" value="InterPro"/>
</dbReference>
<keyword evidence="7" id="KW-1185">Reference proteome</keyword>
<dbReference type="InterPro" id="IPR034164">
    <property type="entry name" value="Pepsin-like_dom"/>
</dbReference>
<dbReference type="GO" id="GO:0000324">
    <property type="term" value="C:fungal-type vacuole"/>
    <property type="evidence" value="ECO:0007669"/>
    <property type="project" value="TreeGrafter"/>
</dbReference>
<keyword evidence="4" id="KW-0732">Signal</keyword>
<dbReference type="GeneID" id="28832722"/>
<feature type="compositionally biased region" description="Basic and acidic residues" evidence="2">
    <location>
        <begin position="569"/>
        <end position="579"/>
    </location>
</feature>
<reference evidence="6 7" key="1">
    <citation type="submission" date="2015-10" db="EMBL/GenBank/DDBJ databases">
        <title>Full genome of DAOMC 229536 Phialocephala scopiformis, a fungal endophyte of spruce producing the potent anti-insectan compound rugulosin.</title>
        <authorList>
            <consortium name="DOE Joint Genome Institute"/>
            <person name="Walker A.K."/>
            <person name="Frasz S.L."/>
            <person name="Seifert K.A."/>
            <person name="Miller J.D."/>
            <person name="Mondo S.J."/>
            <person name="Labutti K."/>
            <person name="Lipzen A."/>
            <person name="Dockter R."/>
            <person name="Kennedy M."/>
            <person name="Grigoriev I.V."/>
            <person name="Spatafora J.W."/>
        </authorList>
    </citation>
    <scope>NUCLEOTIDE SEQUENCE [LARGE SCALE GENOMIC DNA]</scope>
    <source>
        <strain evidence="6 7">CBS 120377</strain>
    </source>
</reference>
<dbReference type="Gene3D" id="2.40.70.10">
    <property type="entry name" value="Acid Proteases"/>
    <property type="match status" value="2"/>
</dbReference>
<keyword evidence="3" id="KW-0812">Transmembrane</keyword>
<feature type="signal peptide" evidence="4">
    <location>
        <begin position="1"/>
        <end position="26"/>
    </location>
</feature>
<protein>
    <submittedName>
        <fullName evidence="6">Acid protease</fullName>
    </submittedName>
</protein>
<dbReference type="PANTHER" id="PTHR47966:SF51">
    <property type="entry name" value="BETA-SITE APP-CLEAVING ENZYME, ISOFORM A-RELATED"/>
    <property type="match status" value="1"/>
</dbReference>
<proteinExistence type="inferred from homology"/>
<organism evidence="6 7">
    <name type="scientific">Mollisia scopiformis</name>
    <name type="common">Conifer needle endophyte fungus</name>
    <name type="synonym">Phialocephala scopiformis</name>
    <dbReference type="NCBI Taxonomy" id="149040"/>
    <lineage>
        <taxon>Eukaryota</taxon>
        <taxon>Fungi</taxon>
        <taxon>Dikarya</taxon>
        <taxon>Ascomycota</taxon>
        <taxon>Pezizomycotina</taxon>
        <taxon>Leotiomycetes</taxon>
        <taxon>Helotiales</taxon>
        <taxon>Mollisiaceae</taxon>
        <taxon>Mollisia</taxon>
    </lineage>
</organism>
<evidence type="ECO:0000259" key="5">
    <source>
        <dbReference type="PROSITE" id="PS51767"/>
    </source>
</evidence>
<dbReference type="InterPro" id="IPR021109">
    <property type="entry name" value="Peptidase_aspartic_dom_sf"/>
</dbReference>
<dbReference type="InterPro" id="IPR033121">
    <property type="entry name" value="PEPTIDASE_A1"/>
</dbReference>
<dbReference type="Proteomes" id="UP000070700">
    <property type="component" value="Unassembled WGS sequence"/>
</dbReference>
<dbReference type="InterPro" id="IPR001461">
    <property type="entry name" value="Aspartic_peptidase_A1"/>
</dbReference>
<evidence type="ECO:0000256" key="1">
    <source>
        <dbReference type="ARBA" id="ARBA00007447"/>
    </source>
</evidence>
<feature type="compositionally biased region" description="Basic and acidic residues" evidence="2">
    <location>
        <begin position="609"/>
        <end position="620"/>
    </location>
</feature>
<dbReference type="KEGG" id="psco:LY89DRAFT_786565"/>
<feature type="chain" id="PRO_5008267551" evidence="4">
    <location>
        <begin position="27"/>
        <end position="668"/>
    </location>
</feature>
<evidence type="ECO:0000313" key="6">
    <source>
        <dbReference type="EMBL" id="KUJ11683.1"/>
    </source>
</evidence>
<name>A0A194WUP4_MOLSC</name>
<evidence type="ECO:0000256" key="3">
    <source>
        <dbReference type="SAM" id="Phobius"/>
    </source>
</evidence>
<feature type="compositionally biased region" description="Low complexity" evidence="2">
    <location>
        <begin position="647"/>
        <end position="659"/>
    </location>
</feature>
<dbReference type="InParanoid" id="A0A194WUP4"/>
<evidence type="ECO:0000256" key="4">
    <source>
        <dbReference type="SAM" id="SignalP"/>
    </source>
</evidence>
<dbReference type="PRINTS" id="PR00792">
    <property type="entry name" value="PEPSIN"/>
</dbReference>
<dbReference type="EMBL" id="KQ947426">
    <property type="protein sequence ID" value="KUJ11683.1"/>
    <property type="molecule type" value="Genomic_DNA"/>
</dbReference>
<feature type="transmembrane region" description="Helical" evidence="3">
    <location>
        <begin position="435"/>
        <end position="463"/>
    </location>
</feature>
<dbReference type="Pfam" id="PF00026">
    <property type="entry name" value="Asp"/>
    <property type="match status" value="1"/>
</dbReference>
<dbReference type="RefSeq" id="XP_018066038.1">
    <property type="nucleotide sequence ID" value="XM_018222996.1"/>
</dbReference>
<dbReference type="SUPFAM" id="SSF50630">
    <property type="entry name" value="Acid proteases"/>
    <property type="match status" value="1"/>
</dbReference>